<name>A0A6B0U060_IXORI</name>
<dbReference type="AlphaFoldDB" id="A0A6B0U060"/>
<protein>
    <submittedName>
        <fullName evidence="2">Putative secreted protein</fullName>
    </submittedName>
</protein>
<evidence type="ECO:0000256" key="1">
    <source>
        <dbReference type="SAM" id="SignalP"/>
    </source>
</evidence>
<reference evidence="2" key="1">
    <citation type="submission" date="2019-12" db="EMBL/GenBank/DDBJ databases">
        <title>An insight into the sialome of adult female Ixodes ricinus ticks feeding for 6 days.</title>
        <authorList>
            <person name="Perner J."/>
            <person name="Ribeiro J.M.C."/>
        </authorList>
    </citation>
    <scope>NUCLEOTIDE SEQUENCE</scope>
    <source>
        <strain evidence="2">Semi-engorged</strain>
        <tissue evidence="2">Salivary glands</tissue>
    </source>
</reference>
<organism evidence="2">
    <name type="scientific">Ixodes ricinus</name>
    <name type="common">Common tick</name>
    <name type="synonym">Acarus ricinus</name>
    <dbReference type="NCBI Taxonomy" id="34613"/>
    <lineage>
        <taxon>Eukaryota</taxon>
        <taxon>Metazoa</taxon>
        <taxon>Ecdysozoa</taxon>
        <taxon>Arthropoda</taxon>
        <taxon>Chelicerata</taxon>
        <taxon>Arachnida</taxon>
        <taxon>Acari</taxon>
        <taxon>Parasitiformes</taxon>
        <taxon>Ixodida</taxon>
        <taxon>Ixodoidea</taxon>
        <taxon>Ixodidae</taxon>
        <taxon>Ixodinae</taxon>
        <taxon>Ixodes</taxon>
    </lineage>
</organism>
<feature type="chain" id="PRO_5025601657" evidence="1">
    <location>
        <begin position="16"/>
        <end position="69"/>
    </location>
</feature>
<feature type="signal peptide" evidence="1">
    <location>
        <begin position="1"/>
        <end position="15"/>
    </location>
</feature>
<sequence>MTLSLLLLELWWASALPFFLASSAGMAAVAGLSARLSFSSDSPAGFVTSSATCDDGDVVDGLITSTMYL</sequence>
<dbReference type="EMBL" id="GIFC01000494">
    <property type="protein sequence ID" value="MXU82577.1"/>
    <property type="molecule type" value="Transcribed_RNA"/>
</dbReference>
<proteinExistence type="predicted"/>
<accession>A0A6B0U060</accession>
<evidence type="ECO:0000313" key="2">
    <source>
        <dbReference type="EMBL" id="MXU82577.1"/>
    </source>
</evidence>
<keyword evidence="1" id="KW-0732">Signal</keyword>